<evidence type="ECO:0000256" key="1">
    <source>
        <dbReference type="SAM" id="MobiDB-lite"/>
    </source>
</evidence>
<feature type="compositionally biased region" description="Gly residues" evidence="1">
    <location>
        <begin position="326"/>
        <end position="375"/>
    </location>
</feature>
<organism evidence="2">
    <name type="scientific">uncultured Chloroflexota bacterium</name>
    <dbReference type="NCBI Taxonomy" id="166587"/>
    <lineage>
        <taxon>Bacteria</taxon>
        <taxon>Bacillati</taxon>
        <taxon>Chloroflexota</taxon>
        <taxon>environmental samples</taxon>
    </lineage>
</organism>
<dbReference type="AlphaFoldDB" id="A0A6J4HPX4"/>
<feature type="compositionally biased region" description="Low complexity" evidence="1">
    <location>
        <begin position="376"/>
        <end position="390"/>
    </location>
</feature>
<feature type="region of interest" description="Disordered" evidence="1">
    <location>
        <begin position="322"/>
        <end position="460"/>
    </location>
</feature>
<dbReference type="EMBL" id="CADCTC010000060">
    <property type="protein sequence ID" value="CAA9229499.1"/>
    <property type="molecule type" value="Genomic_DNA"/>
</dbReference>
<name>A0A6J4HPX4_9CHLR</name>
<evidence type="ECO:0000313" key="2">
    <source>
        <dbReference type="EMBL" id="CAA9229499.1"/>
    </source>
</evidence>
<feature type="compositionally biased region" description="Low complexity" evidence="1">
    <location>
        <begin position="399"/>
        <end position="446"/>
    </location>
</feature>
<feature type="region of interest" description="Disordered" evidence="1">
    <location>
        <begin position="136"/>
        <end position="184"/>
    </location>
</feature>
<proteinExistence type="predicted"/>
<feature type="compositionally biased region" description="Low complexity" evidence="1">
    <location>
        <begin position="174"/>
        <end position="184"/>
    </location>
</feature>
<gene>
    <name evidence="2" type="ORF">AVDCRST_MAG77-922</name>
</gene>
<feature type="compositionally biased region" description="Low complexity" evidence="1">
    <location>
        <begin position="136"/>
        <end position="166"/>
    </location>
</feature>
<reference evidence="2" key="1">
    <citation type="submission" date="2020-02" db="EMBL/GenBank/DDBJ databases">
        <authorList>
            <person name="Meier V. D."/>
        </authorList>
    </citation>
    <scope>NUCLEOTIDE SEQUENCE</scope>
    <source>
        <strain evidence="2">AVDCRST_MAG77</strain>
    </source>
</reference>
<sequence length="548" mass="53622">MLRRQCAARNHAVKEPFMQLQPTLWSRSGPDFTKQQLSSSVSVGAAARPGGTLPNAGQLSKVSRLVAKRLWRGGALSVGRRNRSFRSPPAHTVPWPVPMNIMSTLAKSATLRTLSGSALSLAVLLGSAGAVTADNHPTADAPALDAPAVPADPASADPASTGSPDASGPPPAESPAAAVGAATAAPTGAPRPLLALDGTPHLWVLDEQQVARWAGDTRALTGLSIDWGDVDQVTTGELAARKLGDPHLTLGLLKIGDPIYLVKWETTEAAPSLFHIQCLRDVELFGIGERNYGAFVLDQQSWEQRYGIATAALRRTQLATTCTTTGTGGTGTGTQSTGGGSSGGGGGGGGTAGSSGGGGGGGGSTGGGGASGPAGGTTAAPMSSAAPAPAGSGGGGTGTTPTLQPAPAPGTGAASPASAPSGAGTGSPAGASQPVQPAGQTAPATTADKEGPAGTFVQRGADSGGEFVVVSLRDAGSGLSSISVRCQSNATAAIPQFGSGTKDSVSVRVSTVSAGSNAVVVLSARDVAGNTGELVVTVSNAGTAEARC</sequence>
<protein>
    <submittedName>
        <fullName evidence="2">Phage attachment protein</fullName>
    </submittedName>
</protein>
<accession>A0A6J4HPX4</accession>